<reference evidence="2" key="1">
    <citation type="submission" date="2022-01" db="EMBL/GenBank/DDBJ databases">
        <authorList>
            <person name="King R."/>
        </authorList>
    </citation>
    <scope>NUCLEOTIDE SEQUENCE</scope>
</reference>
<feature type="transmembrane region" description="Helical" evidence="1">
    <location>
        <begin position="134"/>
        <end position="152"/>
    </location>
</feature>
<feature type="transmembrane region" description="Helical" evidence="1">
    <location>
        <begin position="109"/>
        <end position="128"/>
    </location>
</feature>
<sequence length="275" mass="29728">MVTLSEGKYDIETILFVNVNAGNVWLKDLISPKGWDLGYGVVLKLNESPKGRNAPIMDRLSLDLNLGDVVGVSVGKASKSEGVELDFYVKKNVDYQEGRGSKKGGGKHMIPMIIGYKAAILISLMFGVMKILTLKAIILAKAALLISVFVLISKLKNHRPSEVIEFEQHSHPPPPYYIEKDQGFHGYGGYGSFGHAGYGRDSSAQSSNLYQAYAPSSGTTGAAAESNTAYSSLTASDSGAAVPVALARQGQNNNNIEKRRDSGFYRQMRTLNDSS</sequence>
<dbReference type="Pfam" id="PF07898">
    <property type="entry name" value="DUF1676"/>
    <property type="match status" value="1"/>
</dbReference>
<keyword evidence="1" id="KW-0812">Transmembrane</keyword>
<gene>
    <name evidence="2" type="ORF">CEUTPL_LOCUS1434</name>
</gene>
<dbReference type="EMBL" id="OU892277">
    <property type="protein sequence ID" value="CAG9760713.1"/>
    <property type="molecule type" value="Genomic_DNA"/>
</dbReference>
<proteinExistence type="predicted"/>
<dbReference type="AlphaFoldDB" id="A0A9N9MED1"/>
<dbReference type="Proteomes" id="UP001152799">
    <property type="component" value="Chromosome 1"/>
</dbReference>
<dbReference type="InterPro" id="IPR012464">
    <property type="entry name" value="DUF1676"/>
</dbReference>
<keyword evidence="1" id="KW-1133">Transmembrane helix</keyword>
<protein>
    <submittedName>
        <fullName evidence="2">Uncharacterized protein</fullName>
    </submittedName>
</protein>
<accession>A0A9N9MED1</accession>
<evidence type="ECO:0000256" key="1">
    <source>
        <dbReference type="SAM" id="Phobius"/>
    </source>
</evidence>
<keyword evidence="3" id="KW-1185">Reference proteome</keyword>
<organism evidence="2 3">
    <name type="scientific">Ceutorhynchus assimilis</name>
    <name type="common">cabbage seed weevil</name>
    <dbReference type="NCBI Taxonomy" id="467358"/>
    <lineage>
        <taxon>Eukaryota</taxon>
        <taxon>Metazoa</taxon>
        <taxon>Ecdysozoa</taxon>
        <taxon>Arthropoda</taxon>
        <taxon>Hexapoda</taxon>
        <taxon>Insecta</taxon>
        <taxon>Pterygota</taxon>
        <taxon>Neoptera</taxon>
        <taxon>Endopterygota</taxon>
        <taxon>Coleoptera</taxon>
        <taxon>Polyphaga</taxon>
        <taxon>Cucujiformia</taxon>
        <taxon>Curculionidae</taxon>
        <taxon>Ceutorhynchinae</taxon>
        <taxon>Ceutorhynchus</taxon>
    </lineage>
</organism>
<name>A0A9N9MED1_9CUCU</name>
<evidence type="ECO:0000313" key="3">
    <source>
        <dbReference type="Proteomes" id="UP001152799"/>
    </source>
</evidence>
<dbReference type="GO" id="GO:0016020">
    <property type="term" value="C:membrane"/>
    <property type="evidence" value="ECO:0007669"/>
    <property type="project" value="TreeGrafter"/>
</dbReference>
<dbReference type="PANTHER" id="PTHR21879">
    <property type="entry name" value="FI03362P-RELATED-RELATED"/>
    <property type="match status" value="1"/>
</dbReference>
<dbReference type="OrthoDB" id="6782312at2759"/>
<keyword evidence="1" id="KW-0472">Membrane</keyword>
<evidence type="ECO:0000313" key="2">
    <source>
        <dbReference type="EMBL" id="CAG9760713.1"/>
    </source>
</evidence>